<dbReference type="EMBL" id="WTVH01000006">
    <property type="protein sequence ID" value="NMF92705.1"/>
    <property type="molecule type" value="Genomic_DNA"/>
</dbReference>
<gene>
    <name evidence="1" type="ORF">GO608_05100</name>
</gene>
<protein>
    <submittedName>
        <fullName evidence="1">HprK-related kinase A</fullName>
    </submittedName>
</protein>
<dbReference type="RefSeq" id="WP_169197999.1">
    <property type="nucleotide sequence ID" value="NZ_WTVH02000010.1"/>
</dbReference>
<keyword evidence="2" id="KW-1185">Reference proteome</keyword>
<name>A0ABX1MXK9_9RHOO</name>
<proteinExistence type="predicted"/>
<dbReference type="InterPro" id="IPR027417">
    <property type="entry name" value="P-loop_NTPase"/>
</dbReference>
<dbReference type="Gene3D" id="3.40.50.300">
    <property type="entry name" value="P-loop containing nucleotide triphosphate hydrolases"/>
    <property type="match status" value="1"/>
</dbReference>
<organism evidence="1 2">
    <name type="scientific">Aromatoleum buckelii</name>
    <dbReference type="NCBI Taxonomy" id="200254"/>
    <lineage>
        <taxon>Bacteria</taxon>
        <taxon>Pseudomonadati</taxon>
        <taxon>Pseudomonadota</taxon>
        <taxon>Betaproteobacteria</taxon>
        <taxon>Rhodocyclales</taxon>
        <taxon>Rhodocyclaceae</taxon>
        <taxon>Aromatoleum</taxon>
    </lineage>
</organism>
<dbReference type="SUPFAM" id="SSF53795">
    <property type="entry name" value="PEP carboxykinase-like"/>
    <property type="match status" value="1"/>
</dbReference>
<keyword evidence="1" id="KW-0808">Transferase</keyword>
<sequence>MTVSLDYRLFDVGAARIAVASSLDAFRRHLDTVYPHQEVLDGSAFADVRMSLLPQSAWRLHTRQVELWSEGQRPFEPYPANSALPLFEWGSNWLLAQRLNAYLLLHAGVVARDDKALILPAEPGSGKSTLTCALHLAGWRFLSDEFGVIDPESDEVLPMLKPAALKNQSIEVIGARPGAVIGPVFPKTRKGDVAHFVPDRRSFEARHRRAQPRLIVFPRYRSGAPLRSRRVPAAQAALRVGLNSFNYQVLGPVGFGITTRLAQSVRAHELVYGDLDEAVAHIETLFRDAG</sequence>
<comment type="caution">
    <text evidence="1">The sequence shown here is derived from an EMBL/GenBank/DDBJ whole genome shotgun (WGS) entry which is preliminary data.</text>
</comment>
<evidence type="ECO:0000313" key="1">
    <source>
        <dbReference type="EMBL" id="NMF92705.1"/>
    </source>
</evidence>
<dbReference type="NCBIfam" id="TIGR04352">
    <property type="entry name" value="HprK_rel_A"/>
    <property type="match status" value="1"/>
</dbReference>
<keyword evidence="1" id="KW-0418">Kinase</keyword>
<accession>A0ABX1MXK9</accession>
<dbReference type="GO" id="GO:0016301">
    <property type="term" value="F:kinase activity"/>
    <property type="evidence" value="ECO:0007669"/>
    <property type="project" value="UniProtKB-KW"/>
</dbReference>
<evidence type="ECO:0000313" key="2">
    <source>
        <dbReference type="Proteomes" id="UP000601990"/>
    </source>
</evidence>
<dbReference type="InterPro" id="IPR027600">
    <property type="entry name" value="HprK-rel_A"/>
</dbReference>
<dbReference type="Proteomes" id="UP000601990">
    <property type="component" value="Unassembled WGS sequence"/>
</dbReference>
<reference evidence="1" key="1">
    <citation type="submission" date="2019-12" db="EMBL/GenBank/DDBJ databases">
        <title>Comparative genomics gives insights into the taxonomy of the Azoarcus-Aromatoleum group and reveals separate origins of nif in the plant-associated Azoarcus and non-plant-associated Aromatoleum sub-groups.</title>
        <authorList>
            <person name="Lafos M."/>
            <person name="Maluk M."/>
            <person name="Batista M."/>
            <person name="Junghare M."/>
            <person name="Carmona M."/>
            <person name="Faoro H."/>
            <person name="Cruz L.M."/>
            <person name="Battistoni F."/>
            <person name="De Souza E."/>
            <person name="Pedrosa F."/>
            <person name="Chen W.-M."/>
            <person name="Poole P.S."/>
            <person name="Dixon R.A."/>
            <person name="James E.K."/>
        </authorList>
    </citation>
    <scope>NUCLEOTIDE SEQUENCE</scope>
    <source>
        <strain evidence="1">U120</strain>
    </source>
</reference>